<keyword evidence="3" id="KW-1185">Reference proteome</keyword>
<evidence type="ECO:0000259" key="1">
    <source>
        <dbReference type="Pfam" id="PF18475"/>
    </source>
</evidence>
<reference evidence="2 3" key="1">
    <citation type="submission" date="2023-07" db="EMBL/GenBank/DDBJ databases">
        <title>Sorghum-associated microbial communities from plants grown in Nebraska, USA.</title>
        <authorList>
            <person name="Schachtman D."/>
        </authorList>
    </citation>
    <scope>NUCLEOTIDE SEQUENCE [LARGE SCALE GENOMIC DNA]</scope>
    <source>
        <strain evidence="2 3">BE190</strain>
    </source>
</reference>
<dbReference type="Pfam" id="PF18475">
    <property type="entry name" value="PIN7"/>
    <property type="match status" value="1"/>
</dbReference>
<sequence length="197" mass="21994">MRKNYLFIDYENVQPESIAGLEKGNFYILIFLGANQSKLNTQLVRSLQPLGTRVEYIILSGNGKNALDFHIAYYIGERAAIEPDAYFHIVSKDAGFDPLIQHLKDRNILASRSSSIGEISILQTSSLKTLPERTSVVKARLAQMEGKPNTVKTLSSTINALFQKTLSEDEVEMVVKDLCGKGVIAIINKTRVTYLQK</sequence>
<dbReference type="RefSeq" id="WP_310073063.1">
    <property type="nucleotide sequence ID" value="NZ_JAVDVX010000004.1"/>
</dbReference>
<accession>A0ABU1UZM0</accession>
<feature type="domain" description="PIN-like" evidence="1">
    <location>
        <begin position="7"/>
        <end position="105"/>
    </location>
</feature>
<name>A0ABU1UZM0_9GAMM</name>
<comment type="caution">
    <text evidence="2">The sequence shown here is derived from an EMBL/GenBank/DDBJ whole genome shotgun (WGS) entry which is preliminary data.</text>
</comment>
<dbReference type="Proteomes" id="UP001253595">
    <property type="component" value="Unassembled WGS sequence"/>
</dbReference>
<dbReference type="InterPro" id="IPR041494">
    <property type="entry name" value="PIN7"/>
</dbReference>
<evidence type="ECO:0000313" key="3">
    <source>
        <dbReference type="Proteomes" id="UP001253595"/>
    </source>
</evidence>
<evidence type="ECO:0000313" key="2">
    <source>
        <dbReference type="EMBL" id="MDR7090606.1"/>
    </source>
</evidence>
<gene>
    <name evidence="2" type="ORF">J2X05_002630</name>
</gene>
<protein>
    <recommendedName>
        <fullName evidence="1">PIN-like domain-containing protein</fullName>
    </recommendedName>
</protein>
<dbReference type="EMBL" id="JAVDVX010000004">
    <property type="protein sequence ID" value="MDR7090606.1"/>
    <property type="molecule type" value="Genomic_DNA"/>
</dbReference>
<proteinExistence type="predicted"/>
<organism evidence="2 3">
    <name type="scientific">Cellvibrio fibrivorans</name>
    <dbReference type="NCBI Taxonomy" id="126350"/>
    <lineage>
        <taxon>Bacteria</taxon>
        <taxon>Pseudomonadati</taxon>
        <taxon>Pseudomonadota</taxon>
        <taxon>Gammaproteobacteria</taxon>
        <taxon>Cellvibrionales</taxon>
        <taxon>Cellvibrionaceae</taxon>
        <taxon>Cellvibrio</taxon>
    </lineage>
</organism>